<dbReference type="Pfam" id="PF02826">
    <property type="entry name" value="2-Hacid_dh_C"/>
    <property type="match status" value="1"/>
</dbReference>
<dbReference type="InterPro" id="IPR050857">
    <property type="entry name" value="D-2-hydroxyacid_DH"/>
</dbReference>
<evidence type="ECO:0000259" key="4">
    <source>
        <dbReference type="Pfam" id="PF02826"/>
    </source>
</evidence>
<dbReference type="PANTHER" id="PTHR42789">
    <property type="entry name" value="D-ISOMER SPECIFIC 2-HYDROXYACID DEHYDROGENASE FAMILY PROTEIN (AFU_ORTHOLOGUE AFUA_6G10090)"/>
    <property type="match status" value="1"/>
</dbReference>
<accession>A0A9K3DAC7</accession>
<name>A0A9K3DAC7_9EUKA</name>
<dbReference type="SUPFAM" id="SSF51735">
    <property type="entry name" value="NAD(P)-binding Rossmann-fold domains"/>
    <property type="match status" value="1"/>
</dbReference>
<dbReference type="OrthoDB" id="298012at2759"/>
<evidence type="ECO:0000256" key="1">
    <source>
        <dbReference type="ARBA" id="ARBA00005854"/>
    </source>
</evidence>
<dbReference type="Gene3D" id="3.40.50.720">
    <property type="entry name" value="NAD(P)-binding Rossmann-like Domain"/>
    <property type="match status" value="2"/>
</dbReference>
<evidence type="ECO:0000256" key="3">
    <source>
        <dbReference type="ARBA" id="ARBA00023027"/>
    </source>
</evidence>
<evidence type="ECO:0000313" key="5">
    <source>
        <dbReference type="EMBL" id="GIQ91517.1"/>
    </source>
</evidence>
<keyword evidence="6" id="KW-1185">Reference proteome</keyword>
<evidence type="ECO:0000313" key="6">
    <source>
        <dbReference type="Proteomes" id="UP000265618"/>
    </source>
</evidence>
<dbReference type="GO" id="GO:0016491">
    <property type="term" value="F:oxidoreductase activity"/>
    <property type="evidence" value="ECO:0007669"/>
    <property type="project" value="UniProtKB-KW"/>
</dbReference>
<dbReference type="EMBL" id="BDIP01007854">
    <property type="protein sequence ID" value="GIQ91517.1"/>
    <property type="molecule type" value="Genomic_DNA"/>
</dbReference>
<dbReference type="AlphaFoldDB" id="A0A9K3DAC7"/>
<feature type="non-terminal residue" evidence="5">
    <location>
        <position position="1"/>
    </location>
</feature>
<keyword evidence="3" id="KW-0520">NAD</keyword>
<keyword evidence="2" id="KW-0560">Oxidoreductase</keyword>
<dbReference type="Proteomes" id="UP000265618">
    <property type="component" value="Unassembled WGS sequence"/>
</dbReference>
<dbReference type="PANTHER" id="PTHR42789:SF1">
    <property type="entry name" value="D-ISOMER SPECIFIC 2-HYDROXYACID DEHYDROGENASE FAMILY PROTEIN (AFU_ORTHOLOGUE AFUA_6G10090)"/>
    <property type="match status" value="1"/>
</dbReference>
<proteinExistence type="inferred from homology"/>
<dbReference type="GO" id="GO:0051287">
    <property type="term" value="F:NAD binding"/>
    <property type="evidence" value="ECO:0007669"/>
    <property type="project" value="InterPro"/>
</dbReference>
<organism evidence="5 6">
    <name type="scientific">Kipferlia bialata</name>
    <dbReference type="NCBI Taxonomy" id="797122"/>
    <lineage>
        <taxon>Eukaryota</taxon>
        <taxon>Metamonada</taxon>
        <taxon>Carpediemonas-like organisms</taxon>
        <taxon>Kipferlia</taxon>
    </lineage>
</organism>
<protein>
    <recommendedName>
        <fullName evidence="4">D-isomer specific 2-hydroxyacid dehydrogenase NAD-binding domain-containing protein</fullName>
    </recommendedName>
</protein>
<evidence type="ECO:0000256" key="2">
    <source>
        <dbReference type="ARBA" id="ARBA00023002"/>
    </source>
</evidence>
<reference evidence="5 6" key="1">
    <citation type="journal article" date="2018" name="PLoS ONE">
        <title>The draft genome of Kipferlia bialata reveals reductive genome evolution in fornicate parasites.</title>
        <authorList>
            <person name="Tanifuji G."/>
            <person name="Takabayashi S."/>
            <person name="Kume K."/>
            <person name="Takagi M."/>
            <person name="Nakayama T."/>
            <person name="Kamikawa R."/>
            <person name="Inagaki Y."/>
            <person name="Hashimoto T."/>
        </authorList>
    </citation>
    <scope>NUCLEOTIDE SEQUENCE [LARGE SCALE GENOMIC DNA]</scope>
    <source>
        <strain evidence="5">NY0173</strain>
    </source>
</reference>
<sequence length="143" mass="15258">VVAAVKTLGMKVVQSSRSFTEEKAAAAGVTYAASPLEVAKQAYALSIHLPLTPNLKHLINKEFLDAMAPGSIVINTSRGGHHDTAAVKEAIKEKGIRFALDVYENEPTKHAGCPFEDTELAEMCAVCCQHTGASTLEAQVHSR</sequence>
<comment type="caution">
    <text evidence="5">The sequence shown here is derived from an EMBL/GenBank/DDBJ whole genome shotgun (WGS) entry which is preliminary data.</text>
</comment>
<gene>
    <name evidence="5" type="ORF">KIPB_014805</name>
</gene>
<feature type="domain" description="D-isomer specific 2-hydroxyacid dehydrogenase NAD-binding" evidence="4">
    <location>
        <begin position="3"/>
        <end position="111"/>
    </location>
</feature>
<dbReference type="InterPro" id="IPR006140">
    <property type="entry name" value="D-isomer_DH_NAD-bd"/>
</dbReference>
<dbReference type="InterPro" id="IPR036291">
    <property type="entry name" value="NAD(P)-bd_dom_sf"/>
</dbReference>
<comment type="similarity">
    <text evidence="1">Belongs to the D-isomer specific 2-hydroxyacid dehydrogenase family.</text>
</comment>